<protein>
    <recommendedName>
        <fullName evidence="4">MFS transporter</fullName>
    </recommendedName>
</protein>
<feature type="transmembrane region" description="Helical" evidence="1">
    <location>
        <begin position="49"/>
        <end position="68"/>
    </location>
</feature>
<keyword evidence="1" id="KW-0472">Membrane</keyword>
<sequence length="129" mass="14083">MFGMFHALRDVPFVALTAVSAVLSIHYWIVDLAMPLWLVEHTEAPKAMVAMLVVLNCAAVVLGQVAVARRVDSMLAASRATVVAGFLTGWWLLGGILLAASLLFVPALRWAERTRTRYHVRVPADSLAD</sequence>
<keyword evidence="1" id="KW-0812">Transmembrane</keyword>
<dbReference type="AlphaFoldDB" id="A0A4Q4ZFP4"/>
<keyword evidence="3" id="KW-1185">Reference proteome</keyword>
<dbReference type="Proteomes" id="UP000295198">
    <property type="component" value="Unassembled WGS sequence"/>
</dbReference>
<organism evidence="2 3">
    <name type="scientific">Nocardioides guangzhouensis</name>
    <dbReference type="NCBI Taxonomy" id="2497878"/>
    <lineage>
        <taxon>Bacteria</taxon>
        <taxon>Bacillati</taxon>
        <taxon>Actinomycetota</taxon>
        <taxon>Actinomycetes</taxon>
        <taxon>Propionibacteriales</taxon>
        <taxon>Nocardioidaceae</taxon>
        <taxon>Nocardioides</taxon>
    </lineage>
</organism>
<accession>A0A4Q4ZFP4</accession>
<reference evidence="2 3" key="1">
    <citation type="submission" date="2019-01" db="EMBL/GenBank/DDBJ databases">
        <title>Nocardioides guangzhouensis sp. nov., an actinobacterium isolated from soil.</title>
        <authorList>
            <person name="Fu Y."/>
            <person name="Cai Y."/>
            <person name="Lin Z."/>
            <person name="Chen P."/>
        </authorList>
    </citation>
    <scope>NUCLEOTIDE SEQUENCE [LARGE SCALE GENOMIC DNA]</scope>
    <source>
        <strain evidence="2 3">130</strain>
    </source>
</reference>
<name>A0A4Q4ZFP4_9ACTN</name>
<dbReference type="OrthoDB" id="3865324at2"/>
<evidence type="ECO:0000313" key="2">
    <source>
        <dbReference type="EMBL" id="RYP86525.1"/>
    </source>
</evidence>
<proteinExistence type="predicted"/>
<feature type="transmembrane region" description="Helical" evidence="1">
    <location>
        <begin position="80"/>
        <end position="105"/>
    </location>
</feature>
<comment type="caution">
    <text evidence="2">The sequence shown here is derived from an EMBL/GenBank/DDBJ whole genome shotgun (WGS) entry which is preliminary data.</text>
</comment>
<evidence type="ECO:0008006" key="4">
    <source>
        <dbReference type="Google" id="ProtNLM"/>
    </source>
</evidence>
<gene>
    <name evidence="2" type="ORF">EKO23_09520</name>
</gene>
<dbReference type="RefSeq" id="WP_134716574.1">
    <property type="nucleotide sequence ID" value="NZ_SDKM01000011.1"/>
</dbReference>
<evidence type="ECO:0000313" key="3">
    <source>
        <dbReference type="Proteomes" id="UP000295198"/>
    </source>
</evidence>
<dbReference type="EMBL" id="SDKM01000011">
    <property type="protein sequence ID" value="RYP86525.1"/>
    <property type="molecule type" value="Genomic_DNA"/>
</dbReference>
<evidence type="ECO:0000256" key="1">
    <source>
        <dbReference type="SAM" id="Phobius"/>
    </source>
</evidence>
<feature type="transmembrane region" description="Helical" evidence="1">
    <location>
        <begin position="12"/>
        <end position="29"/>
    </location>
</feature>
<keyword evidence="1" id="KW-1133">Transmembrane helix</keyword>